<dbReference type="AlphaFoldDB" id="A0A1H8NP11"/>
<evidence type="ECO:0000313" key="2">
    <source>
        <dbReference type="Proteomes" id="UP000198942"/>
    </source>
</evidence>
<dbReference type="RefSeq" id="WP_091213923.1">
    <property type="nucleotide sequence ID" value="NZ_FOCL01000007.1"/>
</dbReference>
<name>A0A1H8NP11_9SPHI</name>
<protein>
    <submittedName>
        <fullName evidence="1">Uncharacterized protein</fullName>
    </submittedName>
</protein>
<gene>
    <name evidence="1" type="ORF">SAMN05192574_10733</name>
</gene>
<evidence type="ECO:0000313" key="1">
    <source>
        <dbReference type="EMBL" id="SEO31330.1"/>
    </source>
</evidence>
<proteinExistence type="predicted"/>
<dbReference type="OrthoDB" id="1454177at2"/>
<reference evidence="2" key="1">
    <citation type="submission" date="2016-10" db="EMBL/GenBank/DDBJ databases">
        <authorList>
            <person name="Varghese N."/>
            <person name="Submissions S."/>
        </authorList>
    </citation>
    <scope>NUCLEOTIDE SEQUENCE [LARGE SCALE GENOMIC DNA]</scope>
    <source>
        <strain evidence="2">Gh-48</strain>
    </source>
</reference>
<dbReference type="Proteomes" id="UP000198942">
    <property type="component" value="Unassembled WGS sequence"/>
</dbReference>
<accession>A0A1H8NP11</accession>
<sequence length="163" mass="19076">MSKQKPIEEEKLTELNKYRALVLAAINYLLEDPSAMVKTENFDSNEHFESLKKAAIEHHSHGRLAKLKQWFKDLTEPMIEAHDLKFNGYLKNETGYDVNIFHNYFKRVEKVIEKGKITTNNQFYDVGLMVNQLCNEQPMNKEKIQILNNLLRTYEVGKSKKIG</sequence>
<keyword evidence="2" id="KW-1185">Reference proteome</keyword>
<dbReference type="EMBL" id="FOCL01000007">
    <property type="protein sequence ID" value="SEO31330.1"/>
    <property type="molecule type" value="Genomic_DNA"/>
</dbReference>
<organism evidence="1 2">
    <name type="scientific">Mucilaginibacter gossypiicola</name>
    <dbReference type="NCBI Taxonomy" id="551995"/>
    <lineage>
        <taxon>Bacteria</taxon>
        <taxon>Pseudomonadati</taxon>
        <taxon>Bacteroidota</taxon>
        <taxon>Sphingobacteriia</taxon>
        <taxon>Sphingobacteriales</taxon>
        <taxon>Sphingobacteriaceae</taxon>
        <taxon>Mucilaginibacter</taxon>
    </lineage>
</organism>